<dbReference type="NCBIfam" id="TIGR03924">
    <property type="entry name" value="T7SS_EccC_a"/>
    <property type="match status" value="1"/>
</dbReference>
<keyword evidence="7" id="KW-1133">Transmembrane helix</keyword>
<proteinExistence type="predicted"/>
<feature type="region of interest" description="Disordered" evidence="10">
    <location>
        <begin position="1"/>
        <end position="20"/>
    </location>
</feature>
<accession>A0ABP6SWC2</accession>
<dbReference type="Pfam" id="PF01580">
    <property type="entry name" value="FtsK_SpoIIIE"/>
    <property type="match status" value="2"/>
</dbReference>
<feature type="binding site" evidence="9">
    <location>
        <begin position="481"/>
        <end position="488"/>
    </location>
    <ligand>
        <name>ATP</name>
        <dbReference type="ChEBI" id="CHEBI:30616"/>
    </ligand>
</feature>
<keyword evidence="2" id="KW-1003">Cell membrane</keyword>
<dbReference type="Proteomes" id="UP001501676">
    <property type="component" value="Unassembled WGS sequence"/>
</dbReference>
<dbReference type="Gene3D" id="3.40.50.300">
    <property type="entry name" value="P-loop containing nucleotide triphosphate hydrolases"/>
    <property type="match status" value="3"/>
</dbReference>
<evidence type="ECO:0000256" key="3">
    <source>
        <dbReference type="ARBA" id="ARBA00022692"/>
    </source>
</evidence>
<comment type="subcellular location">
    <subcellularLocation>
        <location evidence="1">Cell membrane</location>
        <topology evidence="1">Multi-pass membrane protein</topology>
    </subcellularLocation>
</comment>
<sequence>MGTVIVKRPPRRPAPGFPEGELVLEMPPAIPAPTGRAWGQAMMMLPMLAGSAAMALMFAGTGGAGSTLRWVTGGLFGLSAIGMLSTQLGSYSGQPSKQEMAAQRREYMRHLAHLRRRTRKAVRVQQEAMFYRHPEPAALWTVAQSYRLWERRPTDDDFAVVRIGLGPQDLATPMITPPIQTMDDLEPLCAQALRRFVTTYSVVADMPVALALNGFARIFLRGDADGVRGVTRALLAQVTTFHAPDDVRVVICAAPERLAGWEWVKWLPHAQHPTRTDALGPVRLVAPTVLGVEALLDDVLAGRPRFNPTGTGREVSPHLVVVLDGADPAGSDHLVTDNGIEGVTLIDLAGSPPRLLDPTTLVLDVDRAGRLHSTTMEGDAEIGTIDRLGVAQAEALARQLAPLRLSPAVRGERPLTTELELTELLGMDDPRLFDPAIGWRPRPNRERLRVPIGINPDGAPVELDLKESALDGMGPHGLLIGATGSGKSELLRTLVLALATRHSSELLNFVLVDFKGGATFTKLDRLPHTSAVITNLEDELPLVDRMSDAIQGEIRRRQELLRSAGKYESLRDYEKARAAGAPLAPLPSLLIICDEFSELLTAKPDFVDMFVQIGRVGRSLGVHLLLASQKLEEGRLRGLDGHLSYRIGLRTFSSMESRVVLGVPDAYELPRAPGHGYLKFGTEEMTRFRAAYVSGGYREGGRRSAGAGAERAPVRAFTSTYQAPVHQSADETAAAKQPDPDESVGETLLDILVERLQGRGVPAHQVWLPPLKEPATLDQLLPPLAVEPGRGLTVADPAWQGTLRAVVGLVDRPLDQRRDLLTVDLSGGLGHAVVVGGPQSGKSTVLRSMITALVLCHTPAEIQFYGLDFGGGSLASLRDLPHVGGVASRLEAGEVRRTVAEIKTLLLDRERRFAREALDGMATYRRRRQKGDFADDPFGDVFLVVDNWLTLRNEFEELEASVTDLANRGLSYGIHVLVSATRWLDLRPALRDVLGTRLELRLGEPSDSYLDRRTALNVPESTPGRGITADKFHFLAALPRADSRPETADLADGVAKLVQDVTNAWAGPAAPPVRLLPSVVPYESLTTADAAPGAPVPIGLAETDLGPVHLDFATDPHFLLFGDSESGKTGFLRQLARRITDTHAPDRARLVVVDYRRSLLGAVSADHLIGYGTSAPVTEEIIAEVAAVMQNRLPGPDVTPEQLRDRSWWRGPDLFVLVDDYDLISSGSSNPLAPLLDVLAQARDIGLHLVVARRSGGASRALYESFVMRLRELGSPGLVMSGDRDEGVLLGNVRPQALPPGRGWYVTRKDGARLVQLAWLDPVNF</sequence>
<name>A0ABP6SWC2_9ACTN</name>
<dbReference type="NCBIfam" id="TIGR03925">
    <property type="entry name" value="T7SS_EccC_b"/>
    <property type="match status" value="1"/>
</dbReference>
<dbReference type="InterPro" id="IPR002543">
    <property type="entry name" value="FtsK_dom"/>
</dbReference>
<keyword evidence="5 9" id="KW-0547">Nucleotide-binding</keyword>
<dbReference type="InterPro" id="IPR027417">
    <property type="entry name" value="P-loop_NTPase"/>
</dbReference>
<evidence type="ECO:0000256" key="4">
    <source>
        <dbReference type="ARBA" id="ARBA00022737"/>
    </source>
</evidence>
<evidence type="ECO:0000256" key="10">
    <source>
        <dbReference type="SAM" id="MobiDB-lite"/>
    </source>
</evidence>
<dbReference type="InterPro" id="IPR023837">
    <property type="entry name" value="EccCb-like_Actinobacteria"/>
</dbReference>
<comment type="caution">
    <text evidence="12">The sequence shown here is derived from an EMBL/GenBank/DDBJ whole genome shotgun (WGS) entry which is preliminary data.</text>
</comment>
<feature type="domain" description="FtsK" evidence="11">
    <location>
        <begin position="458"/>
        <end position="658"/>
    </location>
</feature>
<feature type="region of interest" description="Disordered" evidence="10">
    <location>
        <begin position="722"/>
        <end position="743"/>
    </location>
</feature>
<reference evidence="13" key="1">
    <citation type="journal article" date="2019" name="Int. J. Syst. Evol. Microbiol.">
        <title>The Global Catalogue of Microorganisms (GCM) 10K type strain sequencing project: providing services to taxonomists for standard genome sequencing and annotation.</title>
        <authorList>
            <consortium name="The Broad Institute Genomics Platform"/>
            <consortium name="The Broad Institute Genome Sequencing Center for Infectious Disease"/>
            <person name="Wu L."/>
            <person name="Ma J."/>
        </authorList>
    </citation>
    <scope>NUCLEOTIDE SEQUENCE [LARGE SCALE GENOMIC DNA]</scope>
    <source>
        <strain evidence="13">JCM 9458</strain>
    </source>
</reference>
<keyword evidence="13" id="KW-1185">Reference proteome</keyword>
<dbReference type="InterPro" id="IPR003593">
    <property type="entry name" value="AAA+_ATPase"/>
</dbReference>
<gene>
    <name evidence="12" type="ORF">GCM10020369_27300</name>
</gene>
<feature type="domain" description="FtsK" evidence="11">
    <location>
        <begin position="1105"/>
        <end position="1289"/>
    </location>
</feature>
<dbReference type="PANTHER" id="PTHR22683:SF1">
    <property type="entry name" value="TYPE VII SECRETION SYSTEM PROTEIN ESSC"/>
    <property type="match status" value="1"/>
</dbReference>
<evidence type="ECO:0000313" key="12">
    <source>
        <dbReference type="EMBL" id="GAA3386892.1"/>
    </source>
</evidence>
<dbReference type="InterPro" id="IPR050206">
    <property type="entry name" value="FtsK/SpoIIIE/SftA"/>
</dbReference>
<organism evidence="12 13">
    <name type="scientific">Cryptosporangium minutisporangium</name>
    <dbReference type="NCBI Taxonomy" id="113569"/>
    <lineage>
        <taxon>Bacteria</taxon>
        <taxon>Bacillati</taxon>
        <taxon>Actinomycetota</taxon>
        <taxon>Actinomycetes</taxon>
        <taxon>Cryptosporangiales</taxon>
        <taxon>Cryptosporangiaceae</taxon>
        <taxon>Cryptosporangium</taxon>
    </lineage>
</organism>
<dbReference type="EMBL" id="BAAAYN010000017">
    <property type="protein sequence ID" value="GAA3386892.1"/>
    <property type="molecule type" value="Genomic_DNA"/>
</dbReference>
<evidence type="ECO:0000256" key="8">
    <source>
        <dbReference type="ARBA" id="ARBA00023136"/>
    </source>
</evidence>
<feature type="domain" description="FtsK" evidence="11">
    <location>
        <begin position="818"/>
        <end position="1009"/>
    </location>
</feature>
<protein>
    <submittedName>
        <fullName evidence="12">Type VII secretion protein EccC</fullName>
    </submittedName>
</protein>
<dbReference type="RefSeq" id="WP_345728425.1">
    <property type="nucleotide sequence ID" value="NZ_BAAAYN010000017.1"/>
</dbReference>
<evidence type="ECO:0000256" key="2">
    <source>
        <dbReference type="ARBA" id="ARBA00022475"/>
    </source>
</evidence>
<dbReference type="PROSITE" id="PS50901">
    <property type="entry name" value="FTSK"/>
    <property type="match status" value="3"/>
</dbReference>
<keyword evidence="4" id="KW-0677">Repeat</keyword>
<dbReference type="SUPFAM" id="SSF52540">
    <property type="entry name" value="P-loop containing nucleoside triphosphate hydrolases"/>
    <property type="match status" value="3"/>
</dbReference>
<keyword evidence="8" id="KW-0472">Membrane</keyword>
<evidence type="ECO:0000313" key="13">
    <source>
        <dbReference type="Proteomes" id="UP001501676"/>
    </source>
</evidence>
<dbReference type="SMART" id="SM00382">
    <property type="entry name" value="AAA"/>
    <property type="match status" value="3"/>
</dbReference>
<feature type="binding site" evidence="9">
    <location>
        <begin position="1122"/>
        <end position="1129"/>
    </location>
    <ligand>
        <name>ATP</name>
        <dbReference type="ChEBI" id="CHEBI:30616"/>
    </ligand>
</feature>
<feature type="binding site" evidence="9">
    <location>
        <begin position="836"/>
        <end position="843"/>
    </location>
    <ligand>
        <name>ATP</name>
        <dbReference type="ChEBI" id="CHEBI:30616"/>
    </ligand>
</feature>
<dbReference type="InterPro" id="IPR023836">
    <property type="entry name" value="EccCa-like_Actinobacteria"/>
</dbReference>
<evidence type="ECO:0000256" key="7">
    <source>
        <dbReference type="ARBA" id="ARBA00022989"/>
    </source>
</evidence>
<evidence type="ECO:0000256" key="1">
    <source>
        <dbReference type="ARBA" id="ARBA00004651"/>
    </source>
</evidence>
<evidence type="ECO:0000256" key="5">
    <source>
        <dbReference type="ARBA" id="ARBA00022741"/>
    </source>
</evidence>
<keyword evidence="3" id="KW-0812">Transmembrane</keyword>
<evidence type="ECO:0000256" key="9">
    <source>
        <dbReference type="PROSITE-ProRule" id="PRU00289"/>
    </source>
</evidence>
<dbReference type="PANTHER" id="PTHR22683">
    <property type="entry name" value="SPORULATION PROTEIN RELATED"/>
    <property type="match status" value="1"/>
</dbReference>
<evidence type="ECO:0000259" key="11">
    <source>
        <dbReference type="PROSITE" id="PS50901"/>
    </source>
</evidence>
<evidence type="ECO:0000256" key="6">
    <source>
        <dbReference type="ARBA" id="ARBA00022840"/>
    </source>
</evidence>
<keyword evidence="6 9" id="KW-0067">ATP-binding</keyword>